<keyword evidence="8 11" id="KW-0342">GTP-binding</keyword>
<evidence type="ECO:0000259" key="17">
    <source>
        <dbReference type="PROSITE" id="PS51444"/>
    </source>
</evidence>
<protein>
    <recommendedName>
        <fullName evidence="11">Adenylosuccinate synthetase isozyme 1</fullName>
        <shortName evidence="11">AMPSase 1</shortName>
        <shortName evidence="11">AdSS 1</shortName>
        <ecNumber evidence="11">6.3.4.4</ecNumber>
    </recommendedName>
    <alternativeName>
        <fullName evidence="11">Adenylosuccinate synthetase, basic isozyme</fullName>
    </alternativeName>
    <alternativeName>
        <fullName evidence="11">Adenylosuccinate synthetase, muscle isozyme</fullName>
        <shortName evidence="11">M-type adenylosuccinate synthetase</shortName>
    </alternativeName>
    <alternativeName>
        <fullName evidence="11">IMP--aspartate ligase 1</fullName>
    </alternativeName>
</protein>
<keyword evidence="5 11" id="KW-0547">Nucleotide-binding</keyword>
<dbReference type="EMBL" id="JAGFMF010011747">
    <property type="protein sequence ID" value="KAG8514447.1"/>
    <property type="molecule type" value="Genomic_DNA"/>
</dbReference>
<evidence type="ECO:0000256" key="8">
    <source>
        <dbReference type="ARBA" id="ARBA00023134"/>
    </source>
</evidence>
<dbReference type="EC" id="6.3.4.4" evidence="11"/>
<evidence type="ECO:0000256" key="3">
    <source>
        <dbReference type="ARBA" id="ARBA00022598"/>
    </source>
</evidence>
<dbReference type="InterPro" id="IPR042201">
    <property type="entry name" value="FH2_Formin_sf"/>
</dbReference>
<evidence type="ECO:0000256" key="1">
    <source>
        <dbReference type="ARBA" id="ARBA00011738"/>
    </source>
</evidence>
<feature type="compositionally biased region" description="Low complexity" evidence="14">
    <location>
        <begin position="370"/>
        <end position="381"/>
    </location>
</feature>
<dbReference type="InterPro" id="IPR014768">
    <property type="entry name" value="GBD/FH3_dom"/>
</dbReference>
<keyword evidence="6 11" id="KW-0658">Purine biosynthesis</keyword>
<evidence type="ECO:0000256" key="6">
    <source>
        <dbReference type="ARBA" id="ARBA00022755"/>
    </source>
</evidence>
<dbReference type="Gene3D" id="1.10.238.150">
    <property type="entry name" value="Formin, FH3 diaphanous domain"/>
    <property type="match status" value="1"/>
</dbReference>
<feature type="region of interest" description="Disordered" evidence="14">
    <location>
        <begin position="784"/>
        <end position="823"/>
    </location>
</feature>
<feature type="binding site" evidence="11">
    <location>
        <position position="1321"/>
    </location>
    <ligand>
        <name>IMP</name>
        <dbReference type="ChEBI" id="CHEBI:58053"/>
    </ligand>
</feature>
<comment type="pathway">
    <text evidence="11 13">Purine metabolism; AMP biosynthesis via de novo pathway; AMP from IMP: step 1/2.</text>
</comment>
<feature type="binding site" evidence="11">
    <location>
        <begin position="1092"/>
        <end position="1098"/>
    </location>
    <ligand>
        <name>GTP</name>
        <dbReference type="ChEBI" id="CHEBI:37565"/>
    </ligand>
</feature>
<dbReference type="Gene3D" id="3.90.170.10">
    <property type="entry name" value="Adenylosuccinate Synthetase, subunit A, domain 3"/>
    <property type="match status" value="1"/>
</dbReference>
<dbReference type="SMART" id="SM00788">
    <property type="entry name" value="Adenylsucc_synt"/>
    <property type="match status" value="1"/>
</dbReference>
<comment type="function">
    <text evidence="11">Component of the purine nucleotide cycle (PNC), which interconverts IMP and AMP to regulate the nucleotide levels in various tissues, and which contributes to glycolysis and ammoniagenesis. Catalyzes the first commited step in the biosynthesis of AMP from IMP.</text>
</comment>
<feature type="compositionally biased region" description="Basic and acidic residues" evidence="14">
    <location>
        <begin position="924"/>
        <end position="935"/>
    </location>
</feature>
<dbReference type="GO" id="GO:0005525">
    <property type="term" value="F:GTP binding"/>
    <property type="evidence" value="ECO:0007669"/>
    <property type="project" value="UniProtKB-UniRule"/>
</dbReference>
<feature type="domain" description="WH2" evidence="15">
    <location>
        <begin position="830"/>
        <end position="845"/>
    </location>
</feature>
<dbReference type="Pfam" id="PF02181">
    <property type="entry name" value="FH2"/>
    <property type="match status" value="1"/>
</dbReference>
<organism evidence="18 19">
    <name type="scientific">Galemys pyrenaicus</name>
    <name type="common">Iberian desman</name>
    <name type="synonym">Pyrenean desman</name>
    <dbReference type="NCBI Taxonomy" id="202257"/>
    <lineage>
        <taxon>Eukaryota</taxon>
        <taxon>Metazoa</taxon>
        <taxon>Chordata</taxon>
        <taxon>Craniata</taxon>
        <taxon>Vertebrata</taxon>
        <taxon>Euteleostomi</taxon>
        <taxon>Mammalia</taxon>
        <taxon>Eutheria</taxon>
        <taxon>Laurasiatheria</taxon>
        <taxon>Eulipotyphla</taxon>
        <taxon>Talpidae</taxon>
        <taxon>Galemys</taxon>
    </lineage>
</organism>
<dbReference type="CDD" id="cd22061">
    <property type="entry name" value="WH2_INF2"/>
    <property type="match status" value="1"/>
</dbReference>
<dbReference type="SMART" id="SM01139">
    <property type="entry name" value="Drf_FH3"/>
    <property type="match status" value="1"/>
</dbReference>
<dbReference type="SMART" id="SM01140">
    <property type="entry name" value="Drf_GBD"/>
    <property type="match status" value="1"/>
</dbReference>
<dbReference type="Gene3D" id="1.10.300.10">
    <property type="entry name" value="Adenylosuccinate Synthetase, subunit A, domain 2"/>
    <property type="match status" value="1"/>
</dbReference>
<comment type="subcellular location">
    <subcellularLocation>
        <location evidence="11">Cytoplasm</location>
    </subcellularLocation>
</comment>
<dbReference type="Proteomes" id="UP000700334">
    <property type="component" value="Unassembled WGS sequence"/>
</dbReference>
<dbReference type="InterPro" id="IPR027509">
    <property type="entry name" value="AdSS_1_vert"/>
</dbReference>
<feature type="domain" description="FH2" evidence="17">
    <location>
        <begin position="422"/>
        <end position="802"/>
    </location>
</feature>
<dbReference type="Gene3D" id="1.25.10.10">
    <property type="entry name" value="Leucine-rich Repeat Variant"/>
    <property type="match status" value="1"/>
</dbReference>
<dbReference type="GO" id="GO:0004019">
    <property type="term" value="F:adenylosuccinate synthase activity"/>
    <property type="evidence" value="ECO:0007669"/>
    <property type="project" value="UniProtKB-UniRule"/>
</dbReference>
<evidence type="ECO:0000256" key="12">
    <source>
        <dbReference type="PROSITE-ProRule" id="PRU10134"/>
    </source>
</evidence>
<dbReference type="GO" id="GO:0030036">
    <property type="term" value="P:actin cytoskeleton organization"/>
    <property type="evidence" value="ECO:0007669"/>
    <property type="project" value="InterPro"/>
</dbReference>
<feature type="binding site" evidence="11">
    <location>
        <begin position="1120"/>
        <end position="1122"/>
    </location>
    <ligand>
        <name>GTP</name>
        <dbReference type="ChEBI" id="CHEBI:37565"/>
    </ligand>
</feature>
<evidence type="ECO:0000259" key="16">
    <source>
        <dbReference type="PROSITE" id="PS51232"/>
    </source>
</evidence>
<comment type="similarity">
    <text evidence="11 13">Belongs to the adenylosuccinate synthetase family.</text>
</comment>
<dbReference type="SUPFAM" id="SSF101447">
    <property type="entry name" value="Formin homology 2 domain (FH2 domain)"/>
    <property type="match status" value="1"/>
</dbReference>
<dbReference type="InterPro" id="IPR010473">
    <property type="entry name" value="GTPase-bd"/>
</dbReference>
<dbReference type="InterPro" id="IPR027417">
    <property type="entry name" value="P-loop_NTPase"/>
</dbReference>
<dbReference type="InterPro" id="IPR016024">
    <property type="entry name" value="ARM-type_fold"/>
</dbReference>
<evidence type="ECO:0000313" key="19">
    <source>
        <dbReference type="Proteomes" id="UP000700334"/>
    </source>
</evidence>
<feature type="active site" description="Proton acceptor" evidence="11">
    <location>
        <position position="1093"/>
    </location>
</feature>
<feature type="binding site" evidence="11">
    <location>
        <position position="1093"/>
    </location>
    <ligand>
        <name>substrate</name>
    </ligand>
</feature>
<feature type="binding site" evidence="11">
    <location>
        <begin position="1413"/>
        <end position="1415"/>
    </location>
    <ligand>
        <name>GTP</name>
        <dbReference type="ChEBI" id="CHEBI:37565"/>
    </ligand>
</feature>
<keyword evidence="4 11" id="KW-0479">Metal-binding</keyword>
<dbReference type="PANTHER" id="PTHR46345">
    <property type="entry name" value="INVERTED FORMIN-2"/>
    <property type="match status" value="1"/>
</dbReference>
<keyword evidence="2 11" id="KW-0963">Cytoplasm</keyword>
<dbReference type="SMART" id="SM00498">
    <property type="entry name" value="FH2"/>
    <property type="match status" value="1"/>
</dbReference>
<dbReference type="Pfam" id="PF02205">
    <property type="entry name" value="WH2"/>
    <property type="match status" value="1"/>
</dbReference>
<feature type="binding site" evidence="11">
    <location>
        <begin position="1093"/>
        <end position="1096"/>
    </location>
    <ligand>
        <name>IMP</name>
        <dbReference type="ChEBI" id="CHEBI:58053"/>
    </ligand>
</feature>
<evidence type="ECO:0000256" key="13">
    <source>
        <dbReference type="RuleBase" id="RU000520"/>
    </source>
</evidence>
<dbReference type="InterPro" id="IPR042110">
    <property type="entry name" value="Adenylosuccinate_synth_dom2"/>
</dbReference>
<feature type="active site" description="Proton donor" evidence="11">
    <location>
        <position position="1121"/>
    </location>
</feature>
<feature type="compositionally biased region" description="Low complexity" evidence="14">
    <location>
        <begin position="944"/>
        <end position="953"/>
    </location>
</feature>
<dbReference type="FunFam" id="3.90.170.10:FF:000001">
    <property type="entry name" value="Adenylosuccinate synthetase"/>
    <property type="match status" value="1"/>
</dbReference>
<dbReference type="InterPro" id="IPR042109">
    <property type="entry name" value="Adenylosuccinate_synth_dom1"/>
</dbReference>
<feature type="binding site" evidence="11">
    <location>
        <position position="1120"/>
    </location>
    <ligand>
        <name>Mg(2+)</name>
        <dbReference type="ChEBI" id="CHEBI:18420"/>
    </ligand>
</feature>
<comment type="caution">
    <text evidence="18">The sequence shown here is derived from an EMBL/GenBank/DDBJ whole genome shotgun (WGS) entry which is preliminary data.</text>
</comment>
<dbReference type="InterPro" id="IPR010472">
    <property type="entry name" value="FH3_dom"/>
</dbReference>
<evidence type="ECO:0000313" key="18">
    <source>
        <dbReference type="EMBL" id="KAG8514447.1"/>
    </source>
</evidence>
<dbReference type="InterPro" id="IPR033128">
    <property type="entry name" value="Adenylosuccin_syn_Lys_AS"/>
</dbReference>
<name>A0A8J6DM17_GALPY</name>
<comment type="cofactor">
    <cofactor evidence="11">
        <name>Mg(2+)</name>
        <dbReference type="ChEBI" id="CHEBI:18420"/>
    </cofactor>
    <text evidence="11">Binds 1 Mg(2+) ion per subunit.</text>
</comment>
<dbReference type="GO" id="GO:0031267">
    <property type="term" value="F:small GTPase binding"/>
    <property type="evidence" value="ECO:0007669"/>
    <property type="project" value="InterPro"/>
</dbReference>
<gene>
    <name evidence="11" type="primary">ADSSL1</name>
    <name evidence="11" type="synonym">ADSS1</name>
    <name evidence="18" type="ORF">J0S82_003323</name>
</gene>
<dbReference type="PROSITE" id="PS01266">
    <property type="entry name" value="ADENYLOSUCCIN_SYN_1"/>
    <property type="match status" value="1"/>
</dbReference>
<proteinExistence type="inferred from homology"/>
<dbReference type="PROSITE" id="PS51232">
    <property type="entry name" value="GBD_FH3"/>
    <property type="match status" value="1"/>
</dbReference>
<dbReference type="InterPro" id="IPR011989">
    <property type="entry name" value="ARM-like"/>
</dbReference>
<feature type="compositionally biased region" description="Basic and acidic residues" evidence="14">
    <location>
        <begin position="893"/>
        <end position="907"/>
    </location>
</feature>
<feature type="region of interest" description="Disordered" evidence="14">
    <location>
        <begin position="844"/>
        <end position="1079"/>
    </location>
</feature>
<feature type="binding site" evidence="11">
    <location>
        <position position="1213"/>
    </location>
    <ligand>
        <name>IMP</name>
        <dbReference type="ChEBI" id="CHEBI:58053"/>
    </ligand>
</feature>
<reference evidence="18" key="1">
    <citation type="journal article" date="2021" name="Evol. Appl.">
        <title>The genome of the Pyrenean desman and the effects of bottlenecks and inbreeding on the genomic landscape of an endangered species.</title>
        <authorList>
            <person name="Escoda L."/>
            <person name="Castresana J."/>
        </authorList>
    </citation>
    <scope>NUCLEOTIDE SEQUENCE</scope>
    <source>
        <strain evidence="18">IBE-C5619</strain>
    </source>
</reference>
<keyword evidence="19" id="KW-1185">Reference proteome</keyword>
<evidence type="ECO:0000256" key="10">
    <source>
        <dbReference type="ARBA" id="ARBA00050432"/>
    </source>
</evidence>
<dbReference type="GO" id="GO:0005737">
    <property type="term" value="C:cytoplasm"/>
    <property type="evidence" value="ECO:0007669"/>
    <property type="project" value="UniProtKB-SubCell"/>
</dbReference>
<feature type="compositionally biased region" description="Polar residues" evidence="14">
    <location>
        <begin position="1012"/>
        <end position="1022"/>
    </location>
</feature>
<dbReference type="PROSITE" id="PS51444">
    <property type="entry name" value="FH2"/>
    <property type="match status" value="1"/>
</dbReference>
<comment type="function">
    <text evidence="9">Component of the purine nucleotide cycle (PNC), which interconverts IMP and AMP to regulate the nucleotide levels in various tissues, and which contributes to glycolysis and ammoniagenesis. Catalyzes the first committed step in the biosynthesis of AMP from IMP.</text>
</comment>
<evidence type="ECO:0000256" key="9">
    <source>
        <dbReference type="ARBA" id="ARBA00025042"/>
    </source>
</evidence>
<dbReference type="InterPro" id="IPR018220">
    <property type="entry name" value="Adenylosuccin_syn_GTP-bd"/>
</dbReference>
<evidence type="ECO:0000256" key="14">
    <source>
        <dbReference type="SAM" id="MobiDB-lite"/>
    </source>
</evidence>
<dbReference type="PANTHER" id="PTHR46345:SF5">
    <property type="entry name" value="INVERTED FORMIN-2"/>
    <property type="match status" value="1"/>
</dbReference>
<dbReference type="SMR" id="A0A8J6DM17"/>
<feature type="binding site" evidence="11">
    <location>
        <position position="1385"/>
    </location>
    <ligand>
        <name>IMP</name>
        <dbReference type="ChEBI" id="CHEBI:58053"/>
    </ligand>
</feature>
<dbReference type="SUPFAM" id="SSF48371">
    <property type="entry name" value="ARM repeat"/>
    <property type="match status" value="1"/>
</dbReference>
<evidence type="ECO:0000256" key="11">
    <source>
        <dbReference type="HAMAP-Rule" id="MF_03126"/>
    </source>
</evidence>
<dbReference type="PROSITE" id="PS51082">
    <property type="entry name" value="WH2"/>
    <property type="match status" value="1"/>
</dbReference>
<dbReference type="Pfam" id="PF06371">
    <property type="entry name" value="Drf_GBD"/>
    <property type="match status" value="1"/>
</dbReference>
<feature type="active site" evidence="12">
    <location>
        <position position="1224"/>
    </location>
</feature>
<dbReference type="CDD" id="cd03108">
    <property type="entry name" value="AdSS"/>
    <property type="match status" value="1"/>
</dbReference>
<accession>A0A8J6DM17</accession>
<feature type="binding site" evidence="11">
    <location>
        <begin position="1118"/>
        <end position="1121"/>
    </location>
    <ligand>
        <name>IMP</name>
        <dbReference type="ChEBI" id="CHEBI:58053"/>
    </ligand>
</feature>
<feature type="binding site" evidence="11">
    <location>
        <position position="1093"/>
    </location>
    <ligand>
        <name>Mg(2+)</name>
        <dbReference type="ChEBI" id="CHEBI:18420"/>
    </ligand>
</feature>
<comment type="subunit">
    <text evidence="1 11">Homodimer.</text>
</comment>
<feature type="binding site" evidence="11">
    <location>
        <begin position="1381"/>
        <end position="1387"/>
    </location>
    <ligand>
        <name>substrate</name>
    </ligand>
</feature>
<dbReference type="InterPro" id="IPR003124">
    <property type="entry name" value="WH2_dom"/>
</dbReference>
<evidence type="ECO:0000259" key="15">
    <source>
        <dbReference type="PROSITE" id="PS51082"/>
    </source>
</evidence>
<sequence length="1540" mass="167563">MSVKEGAQRKWAALKEKLGPQEGDPAEANLESAEPELCVRLLQVPSVVNYSGLRKRLESSDGGWMVQFLEQSGLDLLLEALARLSGRGVSRIADALLQLTCVGCVRAVMNSRPGMGYILANQAYVRQLSLALDTSNMMVKKQVFELLAALCIYSPEGHALALDALDHYKTVCSQQYRFSVIMAELADSSNVPYVVTLLSVVNALILGTEDLRARTQLRSEFIGLQLLDILTRLRGLEDADLLIQLEAFAEAKAEDEEELLHLCGGVDMSSHREVFASLFHKVSCSPASAQLLSMLQGLLLLEPSLRSSQLLWAALERMVNRAVLLASDVEECTLEEMVERLLPTKARPCYSSWDKAHKSVQADLGHSQRSSSPKSSSAPKADMGCPPPPPLPGTGWAAPGGVEDVIPAQVDHGLGSAWVPSHRQVHPPTLRMKKLNWQKLPASVAHEHSSMWAGLSGQGAAVEPDFASIERLFSFPVAKPKEPTAAPARKEPKEITFLDAKKSLSLNIFLKQFNSNQEIAAMIQAGDTARFDVEVLKQLLKLLPEKHEVEHLRSFSEDPARLASADRFYLLLLGIPCYRLRVECMLLCEGTAVLLDTVQPKAQLVLAACQSLLTSRQLPIFCQLILKIGNFLNYGSHTGDADGFKMSTLLKLTETKSQQSRVTLLHHVLEEVEKSHPDLLQLPQELEGPSQAAGINLEALHAEASANLAKLEEMERRVAASAPEVQEHVGACRALDRVFQAIEQKRQELAAYLCEDPQQLSLEETLSTMKAFRDLFVRALKENKDRKEQAAKAERRKQQLAEEEARRPRGEARRPGRQGGGPQEELCVIDALLADIRKGFQLRKTARGRGDAEAGGRAAPPGPPRDEQPASTHMPAGSPGAGSSCSAAAQPRLAEEPQARDREDAAPRHLQPPGAPLEQARPAPLEHKASWHAEELGAPGDPQALEPLLPPAAVSTSQDPKDPTAQGGVCRRADSSGEGLEDTAAPGDGDGDEEDTGPDSVLDTSLDRSYSEDTVTDSSGSGTLPRARERASKGTGKRRRTRPPRSQEAGMSGTRASNDRPPGAGGVKRGRLQQEAAATGSRVTVVLGAQWGDEGKGKVVDLLASDADIVSRCQGGNNAGHTVVADGKEYDFHLLPSGIVHTKAVSFIGNGVVVHLPGLFEEAEKNEKKGLKDWEKRLVISDRAHLVFDFHQAVDGLQEAQRQAQEGKNIGTTRKGIGPAYSSKAARTGLRVCDLLSDFEEFSVRFKNLARQHQSMFPALEVDVEGQLKRLKGLAERIRPLVRDGVHFMYEALHGPPKKILVEGANAALLDIDFGTYPFVTSSNCTVGGVCTGLGIPPQNIGEVYGVVKAYTTRVGIGAFPTEQINEIGDLLQNRGHEWGVTTGRKRRCGWLDLVTVRYANMVNGFTALALTKLDILDALDELKVGIAYKLNGKRIPHFPANQEILQKVEVEYETLPGWKADTTGARKWEDLPPQAQSYIRFVENHVGVAGVRAAAAAAVGSEQAGLVTWTPRRQAEPPFSFTVKWVGVGKSRESMIQLF</sequence>
<evidence type="ECO:0000256" key="2">
    <source>
        <dbReference type="ARBA" id="ARBA00022490"/>
    </source>
</evidence>
<dbReference type="GO" id="GO:0044208">
    <property type="term" value="P:'de novo' AMP biosynthetic process"/>
    <property type="evidence" value="ECO:0007669"/>
    <property type="project" value="UniProtKB-UniRule"/>
</dbReference>
<feature type="region of interest" description="Disordered" evidence="14">
    <location>
        <begin position="361"/>
        <end position="401"/>
    </location>
</feature>
<feature type="binding site" evidence="11">
    <location>
        <begin position="1528"/>
        <end position="1531"/>
    </location>
    <ligand>
        <name>GTP</name>
        <dbReference type="ChEBI" id="CHEBI:37565"/>
    </ligand>
</feature>
<dbReference type="HAMAP" id="MF_03126">
    <property type="entry name" value="Adenylosucc_synth_vert_basic"/>
    <property type="match status" value="1"/>
</dbReference>
<dbReference type="InterPro" id="IPR015425">
    <property type="entry name" value="FH2_Formin"/>
</dbReference>
<evidence type="ECO:0000256" key="5">
    <source>
        <dbReference type="ARBA" id="ARBA00022741"/>
    </source>
</evidence>
<keyword evidence="7 11" id="KW-0460">Magnesium</keyword>
<feature type="binding site" evidence="11">
    <location>
        <position position="1387"/>
    </location>
    <ligand>
        <name>GTP</name>
        <dbReference type="ChEBI" id="CHEBI:37565"/>
    </ligand>
</feature>
<dbReference type="Pfam" id="PF06367">
    <property type="entry name" value="Drf_FH3"/>
    <property type="match status" value="1"/>
</dbReference>
<evidence type="ECO:0000256" key="7">
    <source>
        <dbReference type="ARBA" id="ARBA00022842"/>
    </source>
</evidence>
<comment type="catalytic activity">
    <reaction evidence="10 11 13">
        <text>IMP + L-aspartate + GTP = N(6)-(1,2-dicarboxyethyl)-AMP + GDP + phosphate + 2 H(+)</text>
        <dbReference type="Rhea" id="RHEA:15753"/>
        <dbReference type="ChEBI" id="CHEBI:15378"/>
        <dbReference type="ChEBI" id="CHEBI:29991"/>
        <dbReference type="ChEBI" id="CHEBI:37565"/>
        <dbReference type="ChEBI" id="CHEBI:43474"/>
        <dbReference type="ChEBI" id="CHEBI:57567"/>
        <dbReference type="ChEBI" id="CHEBI:58053"/>
        <dbReference type="ChEBI" id="CHEBI:58189"/>
        <dbReference type="EC" id="6.3.4.4"/>
    </reaction>
</comment>
<dbReference type="NCBIfam" id="NF002223">
    <property type="entry name" value="PRK01117.1"/>
    <property type="match status" value="1"/>
</dbReference>
<feature type="binding site" evidence="11">
    <location>
        <position position="1227"/>
    </location>
    <ligand>
        <name>IMP</name>
        <dbReference type="ChEBI" id="CHEBI:58053"/>
        <note>ligand shared between dimeric partners</note>
    </ligand>
</feature>
<feature type="binding site" evidence="11">
    <location>
        <position position="1306"/>
    </location>
    <ligand>
        <name>IMP</name>
        <dbReference type="ChEBI" id="CHEBI:58053"/>
    </ligand>
</feature>
<dbReference type="InterPro" id="IPR001114">
    <property type="entry name" value="Adenylosuccinate_synthetase"/>
</dbReference>
<dbReference type="NCBIfam" id="TIGR00184">
    <property type="entry name" value="purA"/>
    <property type="match status" value="1"/>
</dbReference>
<dbReference type="SUPFAM" id="SSF52540">
    <property type="entry name" value="P-loop containing nucleoside triphosphate hydrolases"/>
    <property type="match status" value="1"/>
</dbReference>
<dbReference type="GO" id="GO:0000287">
    <property type="term" value="F:magnesium ion binding"/>
    <property type="evidence" value="ECO:0007669"/>
    <property type="project" value="UniProtKB-UniRule"/>
</dbReference>
<keyword evidence="3 11" id="KW-0436">Ligase</keyword>
<feature type="compositionally biased region" description="Low complexity" evidence="14">
    <location>
        <begin position="875"/>
        <end position="891"/>
    </location>
</feature>
<dbReference type="UniPathway" id="UPA00075">
    <property type="reaction ID" value="UER00335"/>
</dbReference>
<dbReference type="Pfam" id="PF00709">
    <property type="entry name" value="Adenylsucc_synt"/>
    <property type="match status" value="1"/>
</dbReference>
<feature type="compositionally biased region" description="Basic and acidic residues" evidence="14">
    <location>
        <begin position="784"/>
        <end position="814"/>
    </location>
</feature>
<dbReference type="FunFam" id="1.10.300.10:FF:000002">
    <property type="entry name" value="Adenylosuccinate synthetase, chloroplastic"/>
    <property type="match status" value="1"/>
</dbReference>
<dbReference type="InterPro" id="IPR042111">
    <property type="entry name" value="Adenylosuccinate_synth_dom3"/>
</dbReference>
<feature type="domain" description="GBD/FH3" evidence="16">
    <location>
        <begin position="1"/>
        <end position="330"/>
    </location>
</feature>
<dbReference type="PROSITE" id="PS00513">
    <property type="entry name" value="ADENYLOSUCCIN_SYN_2"/>
    <property type="match status" value="1"/>
</dbReference>
<dbReference type="OrthoDB" id="26518at2759"/>
<evidence type="ECO:0000256" key="4">
    <source>
        <dbReference type="ARBA" id="ARBA00022723"/>
    </source>
</evidence>
<dbReference type="GO" id="GO:0003779">
    <property type="term" value="F:actin binding"/>
    <property type="evidence" value="ECO:0007669"/>
    <property type="project" value="InterPro"/>
</dbReference>
<dbReference type="Gene3D" id="3.40.440.10">
    <property type="entry name" value="Adenylosuccinate Synthetase, subunit A, domain 1"/>
    <property type="match status" value="1"/>
</dbReference>
<comment type="function">
    <text evidence="13">Plays an important role in the de novo pathway of purine nucleotide biosynthesis.</text>
</comment>
<dbReference type="HAMAP" id="MF_00011">
    <property type="entry name" value="Adenylosucc_synth"/>
    <property type="match status" value="1"/>
</dbReference>
<dbReference type="Gene3D" id="1.20.58.2220">
    <property type="entry name" value="Formin, FH2 domain"/>
    <property type="match status" value="1"/>
</dbReference>